<protein>
    <submittedName>
        <fullName evidence="6">DONS protein</fullName>
    </submittedName>
</protein>
<feature type="non-terminal residue" evidence="6">
    <location>
        <position position="560"/>
    </location>
</feature>
<evidence type="ECO:0000256" key="5">
    <source>
        <dbReference type="SAM" id="MobiDB-lite"/>
    </source>
</evidence>
<dbReference type="PRINTS" id="PR02064">
    <property type="entry name" value="DONSON"/>
</dbReference>
<dbReference type="PANTHER" id="PTHR12972">
    <property type="entry name" value="DOWNSTREAM NEIGHBOR OF SON"/>
    <property type="match status" value="1"/>
</dbReference>
<name>A0A7K6W6A8_STECA</name>
<dbReference type="EMBL" id="VZSC01005590">
    <property type="protein sequence ID" value="NWX42857.1"/>
    <property type="molecule type" value="Genomic_DNA"/>
</dbReference>
<dbReference type="PANTHER" id="PTHR12972:SF0">
    <property type="entry name" value="PROTEIN DOWNSTREAM NEIGHBOR OF SON"/>
    <property type="match status" value="1"/>
</dbReference>
<dbReference type="OrthoDB" id="534063at2759"/>
<evidence type="ECO:0000256" key="3">
    <source>
        <dbReference type="ARBA" id="ARBA00023242"/>
    </source>
</evidence>
<reference evidence="6 7" key="1">
    <citation type="submission" date="2019-09" db="EMBL/GenBank/DDBJ databases">
        <title>Bird 10,000 Genomes (B10K) Project - Family phase.</title>
        <authorList>
            <person name="Zhang G."/>
        </authorList>
    </citation>
    <scope>NUCLEOTIDE SEQUENCE [LARGE SCALE GENOMIC DNA]</scope>
    <source>
        <strain evidence="6">OUT-0004</strain>
    </source>
</reference>
<organism evidence="6 7">
    <name type="scientific">Steatornis caripensis</name>
    <name type="common">Oilbird</name>
    <dbReference type="NCBI Taxonomy" id="48435"/>
    <lineage>
        <taxon>Eukaryota</taxon>
        <taxon>Metazoa</taxon>
        <taxon>Chordata</taxon>
        <taxon>Craniata</taxon>
        <taxon>Vertebrata</taxon>
        <taxon>Euteleostomi</taxon>
        <taxon>Archelosauria</taxon>
        <taxon>Archosauria</taxon>
        <taxon>Dinosauria</taxon>
        <taxon>Saurischia</taxon>
        <taxon>Theropoda</taxon>
        <taxon>Coelurosauria</taxon>
        <taxon>Aves</taxon>
        <taxon>Neognathae</taxon>
        <taxon>Neoaves</taxon>
        <taxon>Strisores</taxon>
        <taxon>Caprimulgiformes</taxon>
        <taxon>Steatornithidae</taxon>
        <taxon>Steatornis</taxon>
    </lineage>
</organism>
<evidence type="ECO:0000256" key="2">
    <source>
        <dbReference type="ARBA" id="ARBA00022473"/>
    </source>
</evidence>
<keyword evidence="7" id="KW-1185">Reference proteome</keyword>
<keyword evidence="3" id="KW-0539">Nucleus</keyword>
<dbReference type="GO" id="GO:0033260">
    <property type="term" value="P:nuclear DNA replication"/>
    <property type="evidence" value="ECO:0007669"/>
    <property type="project" value="TreeGrafter"/>
</dbReference>
<feature type="region of interest" description="Disordered" evidence="5">
    <location>
        <begin position="316"/>
        <end position="354"/>
    </location>
</feature>
<evidence type="ECO:0000256" key="1">
    <source>
        <dbReference type="ARBA" id="ARBA00004123"/>
    </source>
</evidence>
<keyword evidence="2" id="KW-0217">Developmental protein</keyword>
<dbReference type="InterPro" id="IPR024861">
    <property type="entry name" value="Donson"/>
</dbReference>
<feature type="compositionally biased region" description="Low complexity" evidence="5">
    <location>
        <begin position="36"/>
        <end position="47"/>
    </location>
</feature>
<accession>A0A7K6W6A8</accession>
<comment type="caution">
    <text evidence="6">The sequence shown here is derived from an EMBL/GenBank/DDBJ whole genome shotgun (WGS) entry which is preliminary data.</text>
</comment>
<evidence type="ECO:0000313" key="6">
    <source>
        <dbReference type="EMBL" id="NWX42857.1"/>
    </source>
</evidence>
<feature type="region of interest" description="Disordered" evidence="5">
    <location>
        <begin position="1"/>
        <end position="83"/>
    </location>
</feature>
<gene>
    <name evidence="6" type="primary">Donson</name>
    <name evidence="6" type="ORF">STECAR_R01389</name>
</gene>
<dbReference type="GO" id="GO:0005634">
    <property type="term" value="C:nucleus"/>
    <property type="evidence" value="ECO:0007669"/>
    <property type="project" value="UniProtKB-SubCell"/>
</dbReference>
<dbReference type="AlphaFoldDB" id="A0A7K6W6A8"/>
<dbReference type="Proteomes" id="UP000516988">
    <property type="component" value="Unassembled WGS sequence"/>
</dbReference>
<comment type="subcellular location">
    <subcellularLocation>
        <location evidence="1">Nucleus</location>
    </subcellularLocation>
</comment>
<feature type="non-terminal residue" evidence="6">
    <location>
        <position position="1"/>
    </location>
</feature>
<comment type="similarity">
    <text evidence="4">Belongs to the DONSON family.</text>
</comment>
<proteinExistence type="inferred from homology"/>
<feature type="compositionally biased region" description="Acidic residues" evidence="5">
    <location>
        <begin position="340"/>
        <end position="354"/>
    </location>
</feature>
<evidence type="ECO:0000313" key="7">
    <source>
        <dbReference type="Proteomes" id="UP000516988"/>
    </source>
</evidence>
<evidence type="ECO:0000256" key="4">
    <source>
        <dbReference type="ARBA" id="ARBA00025806"/>
    </source>
</evidence>
<sequence>PGYSPGFKKPPAMLRLKRKRLRRSEPHVASPSPCGAAPRAPLAPARRNPFSSLDNAPRAAGTLQPRERAGRPPPPAGGSPSAAPFWQLLEPVCEDKPTRRAEPSERTDILALTDDLHLPVAVPKVPSSPRHEFPADWSIKTRLLFMSSQPFTWAEHLKAQEEAQGFAQHCRATETNLPQNVQEPKLSTELRCAFQQSLVYWLHPSLPWLQLFPRIGADRKIAGKASPWSQDEALQQVLMSDWSVSFTSLYNLLKAKLCPYFYVCTYQFTVLFRAAGLAGSDVITAVISPTTRGLREAMRNEGIEFSLPLVEESRTRKQKNSEVNLETEVANSLEAGNSMEDGEEPAPSDDDDESFSWLEEMGVQDKVKQPNAISIKLRKEKHEVQMDHKPESLALVKGTNTFTLLNFLINCKSLVAVAGPQAGLPPTLLSPVAFRGGTLQTLKARSINAKARVQWAYEDMFSLEIVGPVMPQCLHALTTLLKSAQRGAFSAALYTHEPTAVFNTNLVNASPALNKETVSKDLPMCGLHPKTVDQLSQCPTLGKSSIRFLEMKDYAYTWKC</sequence>